<dbReference type="EMBL" id="OU912926">
    <property type="protein sequence ID" value="CAG9931951.1"/>
    <property type="molecule type" value="Genomic_DNA"/>
</dbReference>
<gene>
    <name evidence="1" type="ORF">NTG6680_0698</name>
</gene>
<protein>
    <submittedName>
        <fullName evidence="1">Uncharacterized protein</fullName>
    </submittedName>
</protein>
<proteinExistence type="predicted"/>
<dbReference type="Proteomes" id="UP000839052">
    <property type="component" value="Chromosome"/>
</dbReference>
<reference evidence="1 2" key="1">
    <citation type="submission" date="2021-10" db="EMBL/GenBank/DDBJ databases">
        <authorList>
            <person name="Koch H."/>
        </authorList>
    </citation>
    <scope>NUCLEOTIDE SEQUENCE [LARGE SCALE GENOMIC DNA]</scope>
    <source>
        <strain evidence="1">6680</strain>
    </source>
</reference>
<evidence type="ECO:0000313" key="2">
    <source>
        <dbReference type="Proteomes" id="UP000839052"/>
    </source>
</evidence>
<organism evidence="1 2">
    <name type="scientific">Candidatus Nitrotoga arctica</name>
    <dbReference type="NCBI Taxonomy" id="453162"/>
    <lineage>
        <taxon>Bacteria</taxon>
        <taxon>Pseudomonadati</taxon>
        <taxon>Pseudomonadota</taxon>
        <taxon>Betaproteobacteria</taxon>
        <taxon>Nitrosomonadales</taxon>
        <taxon>Gallionellaceae</taxon>
        <taxon>Candidatus Nitrotoga</taxon>
    </lineage>
</organism>
<sequence length="76" mass="8955">MLNISTLMLELWPYTGVIKFNQDVSQTFAAYSTYFIQLAQGKLRKLKFGFNIKIFLRTVPSWFEKGTFTFFSTLRL</sequence>
<name>A0ABM8YWT5_9PROT</name>
<keyword evidence="2" id="KW-1185">Reference proteome</keyword>
<evidence type="ECO:0000313" key="1">
    <source>
        <dbReference type="EMBL" id="CAG9931951.1"/>
    </source>
</evidence>
<accession>A0ABM8YWT5</accession>